<evidence type="ECO:0000313" key="3">
    <source>
        <dbReference type="Proteomes" id="UP000494256"/>
    </source>
</evidence>
<evidence type="ECO:0000313" key="2">
    <source>
        <dbReference type="EMBL" id="CAB3219787.1"/>
    </source>
</evidence>
<dbReference type="Proteomes" id="UP000494256">
    <property type="component" value="Unassembled WGS sequence"/>
</dbReference>
<feature type="compositionally biased region" description="Pro residues" evidence="1">
    <location>
        <begin position="63"/>
        <end position="76"/>
    </location>
</feature>
<dbReference type="AlphaFoldDB" id="A0A8S0YLC5"/>
<feature type="compositionally biased region" description="Low complexity" evidence="1">
    <location>
        <begin position="39"/>
        <end position="56"/>
    </location>
</feature>
<dbReference type="EMBL" id="CADEBD010000011">
    <property type="protein sequence ID" value="CAB3219787.1"/>
    <property type="molecule type" value="Genomic_DNA"/>
</dbReference>
<feature type="compositionally biased region" description="Basic and acidic residues" evidence="1">
    <location>
        <begin position="80"/>
        <end position="89"/>
    </location>
</feature>
<name>A0A8S0YLC5_ARCPL</name>
<gene>
    <name evidence="2" type="ORF">APLA_LOCUS6</name>
</gene>
<sequence length="89" mass="8700">MKFRFPGGREVGTGAQTWLAALARRPCEAVHRHVGAAGASAGAAGPAGAQGHQARAGLGGSPSAPPGPVSVLPGPPLHSCENEKFPGAA</sequence>
<protein>
    <submittedName>
        <fullName evidence="2">Uncharacterized protein</fullName>
    </submittedName>
</protein>
<evidence type="ECO:0000256" key="1">
    <source>
        <dbReference type="SAM" id="MobiDB-lite"/>
    </source>
</evidence>
<accession>A0A8S0YLC5</accession>
<reference evidence="2 3" key="1">
    <citation type="submission" date="2020-04" db="EMBL/GenBank/DDBJ databases">
        <authorList>
            <person name="Wallbank WR R."/>
            <person name="Pardo Diaz C."/>
            <person name="Kozak K."/>
            <person name="Martin S."/>
            <person name="Jiggins C."/>
            <person name="Moest M."/>
            <person name="Warren A I."/>
            <person name="Byers J.R.P. K."/>
            <person name="Montejo-Kovacevich G."/>
            <person name="Yen C E."/>
        </authorList>
    </citation>
    <scope>NUCLEOTIDE SEQUENCE [LARGE SCALE GENOMIC DNA]</scope>
</reference>
<proteinExistence type="predicted"/>
<feature type="region of interest" description="Disordered" evidence="1">
    <location>
        <begin position="39"/>
        <end position="89"/>
    </location>
</feature>
<organism evidence="2 3">
    <name type="scientific">Arctia plantaginis</name>
    <name type="common">Wood tiger moth</name>
    <name type="synonym">Phalaena plantaginis</name>
    <dbReference type="NCBI Taxonomy" id="874455"/>
    <lineage>
        <taxon>Eukaryota</taxon>
        <taxon>Metazoa</taxon>
        <taxon>Ecdysozoa</taxon>
        <taxon>Arthropoda</taxon>
        <taxon>Hexapoda</taxon>
        <taxon>Insecta</taxon>
        <taxon>Pterygota</taxon>
        <taxon>Neoptera</taxon>
        <taxon>Endopterygota</taxon>
        <taxon>Lepidoptera</taxon>
        <taxon>Glossata</taxon>
        <taxon>Ditrysia</taxon>
        <taxon>Noctuoidea</taxon>
        <taxon>Erebidae</taxon>
        <taxon>Arctiinae</taxon>
        <taxon>Arctia</taxon>
    </lineage>
</organism>
<comment type="caution">
    <text evidence="2">The sequence shown here is derived from an EMBL/GenBank/DDBJ whole genome shotgun (WGS) entry which is preliminary data.</text>
</comment>